<dbReference type="CDD" id="cd19946">
    <property type="entry name" value="GlpA-like_Fer2_BFD-like"/>
    <property type="match status" value="1"/>
</dbReference>
<dbReference type="EMBL" id="CP048020">
    <property type="protein sequence ID" value="QHX43279.1"/>
    <property type="molecule type" value="Genomic_DNA"/>
</dbReference>
<dbReference type="AlphaFoldDB" id="A0A6P1Y1S8"/>
<evidence type="ECO:0000313" key="4">
    <source>
        <dbReference type="Proteomes" id="UP000464374"/>
    </source>
</evidence>
<dbReference type="InterPro" id="IPR007419">
    <property type="entry name" value="BFD-like_2Fe2S-bd_dom"/>
</dbReference>
<feature type="domain" description="BFD-like [2Fe-2S]-binding" evidence="2">
    <location>
        <begin position="494"/>
        <end position="551"/>
    </location>
</feature>
<dbReference type="Gene3D" id="1.10.10.1100">
    <property type="entry name" value="BFD-like [2Fe-2S]-binding domain"/>
    <property type="match status" value="1"/>
</dbReference>
<dbReference type="InterPro" id="IPR041854">
    <property type="entry name" value="BFD-like_2Fe2S-bd_dom_sf"/>
</dbReference>
<dbReference type="InterPro" id="IPR006076">
    <property type="entry name" value="FAD-dep_OxRdtase"/>
</dbReference>
<evidence type="ECO:0000259" key="1">
    <source>
        <dbReference type="Pfam" id="PF01266"/>
    </source>
</evidence>
<dbReference type="PANTHER" id="PTHR42720">
    <property type="entry name" value="GLYCEROL-3-PHOSPHATE DEHYDROGENASE"/>
    <property type="match status" value="1"/>
</dbReference>
<evidence type="ECO:0000313" key="3">
    <source>
        <dbReference type="EMBL" id="QHX43279.1"/>
    </source>
</evidence>
<dbReference type="Pfam" id="PF01266">
    <property type="entry name" value="DAO"/>
    <property type="match status" value="1"/>
</dbReference>
<protein>
    <submittedName>
        <fullName evidence="3">NAD(P)/FAD-dependent oxidoreductase</fullName>
    </submittedName>
</protein>
<dbReference type="Gene3D" id="3.30.9.10">
    <property type="entry name" value="D-Amino Acid Oxidase, subunit A, domain 2"/>
    <property type="match status" value="1"/>
</dbReference>
<dbReference type="InterPro" id="IPR052745">
    <property type="entry name" value="G3P_Oxidase/Oxidoreductase"/>
</dbReference>
<dbReference type="InterPro" id="IPR036188">
    <property type="entry name" value="FAD/NAD-bd_sf"/>
</dbReference>
<dbReference type="SUPFAM" id="SSF51905">
    <property type="entry name" value="FAD/NAD(P)-binding domain"/>
    <property type="match status" value="1"/>
</dbReference>
<dbReference type="KEGG" id="trz:GWP43_07270"/>
<dbReference type="Gene3D" id="3.50.50.60">
    <property type="entry name" value="FAD/NAD(P)-binding domain"/>
    <property type="match status" value="1"/>
</dbReference>
<dbReference type="Pfam" id="PF04324">
    <property type="entry name" value="Fer2_BFD"/>
    <property type="match status" value="1"/>
</dbReference>
<name>A0A6P1Y1S8_9SPIR</name>
<gene>
    <name evidence="3" type="ORF">GWP43_07270</name>
</gene>
<reference evidence="3 4" key="1">
    <citation type="submission" date="2020-01" db="EMBL/GenBank/DDBJ databases">
        <title>Complete genome sequence of a human oral phylogroup 1 Treponema sp. strain ATCC 700766, originally isolated from periodontitis dental plaque.</title>
        <authorList>
            <person name="Chan Y."/>
            <person name="Huo Y.-B."/>
            <person name="Yu X.-L."/>
            <person name="Zeng H."/>
            <person name="Leung W.-K."/>
            <person name="Watt R.M."/>
        </authorList>
    </citation>
    <scope>NUCLEOTIDE SEQUENCE [LARGE SCALE GENOMIC DNA]</scope>
    <source>
        <strain evidence="3 4">OMZ 804</strain>
    </source>
</reference>
<dbReference type="Proteomes" id="UP000464374">
    <property type="component" value="Chromosome"/>
</dbReference>
<accession>A0A6P1Y1S8</accession>
<proteinExistence type="predicted"/>
<dbReference type="RefSeq" id="WP_162663607.1">
    <property type="nucleotide sequence ID" value="NZ_CP048020.1"/>
</dbReference>
<feature type="domain" description="FAD dependent oxidoreductase" evidence="1">
    <location>
        <begin position="92"/>
        <end position="447"/>
    </location>
</feature>
<sequence>MKNYLQKLERKIKERYPQLKLSAEWDGRSVILTGDAPTVEERYTVGAFFARKCKKLPGYKGLVNDITVAGKGEPPMRMPEVRDNLLAGKTFDIVIIGAGVVGCAIARELSRYDLTIAVLEKECDCAMQASSRNDGMIHPGFADSPSKIKGRLNTRGNRLYRKLDKELGFQTEWPGSFMLFDSPLLKPLVPFMHRRAAKNGVEGRVGYMNKKTIQNMEPNLSTEYYGGFWMPYSGIASPFKVTIAFAENAAANGVSFFFETAVTGFDKTNDLISAVYTNRGTLNARLIINAAGVWSDKIAEFAGDRFFSIHPRKGMDIILDKRKKGAQHTIIGKPNLLNSSKQHSKGGGIIPCIEGNILVGTTAHEVYDREDYGTDSEDERALLEQMSMNKTLSRGDIIAYYSGIRAATWEEDFIVEMSEKVPNLIHAAGIQSPGFASAPAIAEDITALALRRFPAGLKKKPNFISRRAAPRETASMHDAERHTLIKRDPLYGKIVCRCEQISEGEIRDAVRSCRALGMQHISLDAVKRRCRAGMGRCHGGFCTPRVMEIISREAGIPLERITKKGGSSYILNNPLSADEGKAAL</sequence>
<evidence type="ECO:0000259" key="2">
    <source>
        <dbReference type="Pfam" id="PF04324"/>
    </source>
</evidence>
<dbReference type="PANTHER" id="PTHR42720:SF1">
    <property type="entry name" value="GLYCEROL 3-PHOSPHATE OXIDASE"/>
    <property type="match status" value="1"/>
</dbReference>
<organism evidence="3 4">
    <name type="scientific">Treponema vincentii</name>
    <dbReference type="NCBI Taxonomy" id="69710"/>
    <lineage>
        <taxon>Bacteria</taxon>
        <taxon>Pseudomonadati</taxon>
        <taxon>Spirochaetota</taxon>
        <taxon>Spirochaetia</taxon>
        <taxon>Spirochaetales</taxon>
        <taxon>Treponemataceae</taxon>
        <taxon>Treponema</taxon>
    </lineage>
</organism>